<dbReference type="RefSeq" id="WP_150090413.1">
    <property type="nucleotide sequence ID" value="NZ_JBFUOH010000120.1"/>
</dbReference>
<comment type="caution">
    <text evidence="2">The sequence shown here is derived from an EMBL/GenBank/DDBJ whole genome shotgun (WGS) entry which is preliminary data.</text>
</comment>
<protein>
    <submittedName>
        <fullName evidence="2">Cobalamin biosynthesis protein</fullName>
    </submittedName>
</protein>
<evidence type="ECO:0000313" key="3">
    <source>
        <dbReference type="Proteomes" id="UP000322981"/>
    </source>
</evidence>
<dbReference type="Proteomes" id="UP000322981">
    <property type="component" value="Unassembled WGS sequence"/>
</dbReference>
<dbReference type="InterPro" id="IPR052553">
    <property type="entry name" value="CbiG_hydrolase"/>
</dbReference>
<reference evidence="2 3" key="1">
    <citation type="submission" date="2019-09" db="EMBL/GenBank/DDBJ databases">
        <title>Whole-genome sequence of the purple sulfur bacterium Thiohalocapsa marina DSM 19078.</title>
        <authorList>
            <person name="Kyndt J.A."/>
            <person name="Meyer T.E."/>
        </authorList>
    </citation>
    <scope>NUCLEOTIDE SEQUENCE [LARGE SCALE GENOMIC DNA]</scope>
    <source>
        <strain evidence="2 3">DSM 19078</strain>
    </source>
</reference>
<evidence type="ECO:0000313" key="2">
    <source>
        <dbReference type="EMBL" id="KAA6186940.1"/>
    </source>
</evidence>
<dbReference type="SUPFAM" id="SSF159664">
    <property type="entry name" value="CobE/GbiG C-terminal domain-like"/>
    <property type="match status" value="1"/>
</dbReference>
<dbReference type="AlphaFoldDB" id="A0A5M8FRC2"/>
<dbReference type="OrthoDB" id="8527556at2"/>
<dbReference type="GO" id="GO:0009236">
    <property type="term" value="P:cobalamin biosynthetic process"/>
    <property type="evidence" value="ECO:0007669"/>
    <property type="project" value="InterPro"/>
</dbReference>
<sequence length="133" mass="13534">MNNTTAIALGLGCRRGVSLADLEQAVDAALRPLGQVRVCRLASHCRKADEPALLALARARGWPLQFFPEEALAAVAVPTASARVARVIGTPSVAEAAALLAAGGGELLLPRCVWRGADGKAVTVAAAVMGDGP</sequence>
<gene>
    <name evidence="2" type="ORF">F2Q65_03360</name>
</gene>
<proteinExistence type="predicted"/>
<dbReference type="PANTHER" id="PTHR37477:SF1">
    <property type="entry name" value="COBALT-PRECORRIN-5A HYDROLASE"/>
    <property type="match status" value="1"/>
</dbReference>
<evidence type="ECO:0000259" key="1">
    <source>
        <dbReference type="Pfam" id="PF01890"/>
    </source>
</evidence>
<name>A0A5M8FRC2_9GAMM</name>
<dbReference type="InterPro" id="IPR002750">
    <property type="entry name" value="CobE/GbiG_C"/>
</dbReference>
<dbReference type="InterPro" id="IPR036518">
    <property type="entry name" value="CobE/GbiG_C_sf"/>
</dbReference>
<accession>A0A5M8FRC2</accession>
<dbReference type="PANTHER" id="PTHR37477">
    <property type="entry name" value="COBALT-PRECORRIN-5A HYDROLASE"/>
    <property type="match status" value="1"/>
</dbReference>
<organism evidence="2 3">
    <name type="scientific">Thiohalocapsa marina</name>
    <dbReference type="NCBI Taxonomy" id="424902"/>
    <lineage>
        <taxon>Bacteria</taxon>
        <taxon>Pseudomonadati</taxon>
        <taxon>Pseudomonadota</taxon>
        <taxon>Gammaproteobacteria</taxon>
        <taxon>Chromatiales</taxon>
        <taxon>Chromatiaceae</taxon>
        <taxon>Thiohalocapsa</taxon>
    </lineage>
</organism>
<dbReference type="Gene3D" id="3.30.420.180">
    <property type="entry name" value="CobE/GbiG C-terminal domain"/>
    <property type="match status" value="1"/>
</dbReference>
<feature type="domain" description="CobE/GbiG C-terminal" evidence="1">
    <location>
        <begin position="7"/>
        <end position="127"/>
    </location>
</feature>
<keyword evidence="3" id="KW-1185">Reference proteome</keyword>
<dbReference type="EMBL" id="VWXX01000003">
    <property type="protein sequence ID" value="KAA6186940.1"/>
    <property type="molecule type" value="Genomic_DNA"/>
</dbReference>
<dbReference type="Pfam" id="PF01890">
    <property type="entry name" value="CbiG_C"/>
    <property type="match status" value="1"/>
</dbReference>